<keyword evidence="4" id="KW-1185">Reference proteome</keyword>
<dbReference type="Pfam" id="PF18921">
    <property type="entry name" value="Cyanophycin_syn"/>
    <property type="match status" value="1"/>
</dbReference>
<dbReference type="OrthoDB" id="3186385at2"/>
<evidence type="ECO:0000256" key="1">
    <source>
        <dbReference type="SAM" id="MobiDB-lite"/>
    </source>
</evidence>
<reference evidence="4" key="1">
    <citation type="submission" date="2016-10" db="EMBL/GenBank/DDBJ databases">
        <authorList>
            <person name="Varghese N."/>
        </authorList>
    </citation>
    <scope>NUCLEOTIDE SEQUENCE [LARGE SCALE GENOMIC DNA]</scope>
    <source>
        <strain evidence="4">DSM 21843</strain>
    </source>
</reference>
<dbReference type="RefSeq" id="WP_082867932.1">
    <property type="nucleotide sequence ID" value="NZ_CP011402.1"/>
</dbReference>
<feature type="compositionally biased region" description="Polar residues" evidence="1">
    <location>
        <begin position="1"/>
        <end position="10"/>
    </location>
</feature>
<feature type="domain" description="Cyanophycin synthase-like N-terminal" evidence="2">
    <location>
        <begin position="59"/>
        <end position="159"/>
    </location>
</feature>
<name>A0A1H8QDN5_9ACTN</name>
<organism evidence="3 4">
    <name type="scientific">Denitrobacterium detoxificans</name>
    <dbReference type="NCBI Taxonomy" id="79604"/>
    <lineage>
        <taxon>Bacteria</taxon>
        <taxon>Bacillati</taxon>
        <taxon>Actinomycetota</taxon>
        <taxon>Coriobacteriia</taxon>
        <taxon>Eggerthellales</taxon>
        <taxon>Eggerthellaceae</taxon>
        <taxon>Denitrobacterium</taxon>
    </lineage>
</organism>
<evidence type="ECO:0000259" key="2">
    <source>
        <dbReference type="Pfam" id="PF18921"/>
    </source>
</evidence>
<accession>A0A1H8QDN5</accession>
<sequence>MEETMSQAPMQEQEGKQADNAPRGKHSVAGLPLVIDHITVRSDRMVCRVRVSPALRYTTPGMAHRALEKMPSLAHHSCVNENGDTFASAIEHTPLPHLLEHVTIDLLTQRTERSDYVYAGVTEWLDEERGVARVQVSMLSDIESFAAFRDAANFINNLIVGA</sequence>
<dbReference type="EMBL" id="FOEC01000002">
    <property type="protein sequence ID" value="SEO51883.1"/>
    <property type="molecule type" value="Genomic_DNA"/>
</dbReference>
<dbReference type="InterPro" id="IPR044019">
    <property type="entry name" value="Cyanophycin_syn_N"/>
</dbReference>
<evidence type="ECO:0000313" key="4">
    <source>
        <dbReference type="Proteomes" id="UP000182975"/>
    </source>
</evidence>
<protein>
    <recommendedName>
        <fullName evidence="2">Cyanophycin synthase-like N-terminal domain-containing protein</fullName>
    </recommendedName>
</protein>
<dbReference type="AlphaFoldDB" id="A0A1H8QDN5"/>
<feature type="region of interest" description="Disordered" evidence="1">
    <location>
        <begin position="1"/>
        <end position="25"/>
    </location>
</feature>
<gene>
    <name evidence="3" type="ORF">SAMN02910314_00424</name>
</gene>
<evidence type="ECO:0000313" key="3">
    <source>
        <dbReference type="EMBL" id="SEO51883.1"/>
    </source>
</evidence>
<dbReference type="Proteomes" id="UP000182975">
    <property type="component" value="Unassembled WGS sequence"/>
</dbReference>
<proteinExistence type="predicted"/>